<reference evidence="3" key="1">
    <citation type="submission" date="2015-01" db="EMBL/GenBank/DDBJ databases">
        <title>Population genomics of rice bacterial leaf blight strains from India.</title>
        <authorList>
            <person name="Midha S."/>
            <person name="Anil M.G."/>
            <person name="Mishra D."/>
            <person name="Brahma K."/>
            <person name="Laha G.S."/>
            <person name="Sundaram R.M."/>
            <person name="Sonti R.V."/>
            <person name="Patil P.B."/>
        </authorList>
    </citation>
    <scope>NUCLEOTIDE SEQUENCE</scope>
    <source>
        <strain evidence="3">BXO512</strain>
    </source>
</reference>
<evidence type="ECO:0000256" key="1">
    <source>
        <dbReference type="SAM" id="MobiDB-lite"/>
    </source>
</evidence>
<feature type="compositionally biased region" description="Polar residues" evidence="1">
    <location>
        <begin position="10"/>
        <end position="23"/>
    </location>
</feature>
<evidence type="ECO:0000256" key="2">
    <source>
        <dbReference type="SAM" id="Phobius"/>
    </source>
</evidence>
<protein>
    <submittedName>
        <fullName evidence="3">Uncharacterized protein</fullName>
    </submittedName>
</protein>
<sequence>MPSLGWFNGPVTNRSTPVSVRNRQGTWKVSTPWPKWLIAGACVSASAVMVIAASTSLPSQLASKPDWHSSSQPCALAIASGRQRYA</sequence>
<dbReference type="EMBL" id="JXEA01000186">
    <property type="protein sequence ID" value="OLG89274.1"/>
    <property type="molecule type" value="Genomic_DNA"/>
</dbReference>
<evidence type="ECO:0000313" key="3">
    <source>
        <dbReference type="EMBL" id="OLG89274.1"/>
    </source>
</evidence>
<dbReference type="AlphaFoldDB" id="A0A854CKX3"/>
<comment type="caution">
    <text evidence="3">The sequence shown here is derived from an EMBL/GenBank/DDBJ whole genome shotgun (WGS) entry which is preliminary data.</text>
</comment>
<keyword evidence="2" id="KW-0472">Membrane</keyword>
<feature type="transmembrane region" description="Helical" evidence="2">
    <location>
        <begin position="36"/>
        <end position="57"/>
    </location>
</feature>
<gene>
    <name evidence="3" type="ORF">BXO512_14110</name>
</gene>
<name>A0A854CKX3_XANOO</name>
<feature type="region of interest" description="Disordered" evidence="1">
    <location>
        <begin position="1"/>
        <end position="23"/>
    </location>
</feature>
<proteinExistence type="predicted"/>
<keyword evidence="2" id="KW-1133">Transmembrane helix</keyword>
<accession>A0A854CKX3</accession>
<organism evidence="3">
    <name type="scientific">Xanthomonas oryzae pv. oryzae</name>
    <dbReference type="NCBI Taxonomy" id="64187"/>
    <lineage>
        <taxon>Bacteria</taxon>
        <taxon>Pseudomonadati</taxon>
        <taxon>Pseudomonadota</taxon>
        <taxon>Gammaproteobacteria</taxon>
        <taxon>Lysobacterales</taxon>
        <taxon>Lysobacteraceae</taxon>
        <taxon>Xanthomonas</taxon>
    </lineage>
</organism>
<keyword evidence="2" id="KW-0812">Transmembrane</keyword>